<dbReference type="AlphaFoldDB" id="A0AAD7YY97"/>
<feature type="compositionally biased region" description="Polar residues" evidence="2">
    <location>
        <begin position="238"/>
        <end position="248"/>
    </location>
</feature>
<name>A0AAD7YY97_MYTSE</name>
<accession>A0AAD7YY97</accession>
<feature type="compositionally biased region" description="Polar residues" evidence="2">
    <location>
        <begin position="204"/>
        <end position="222"/>
    </location>
</feature>
<dbReference type="PANTHER" id="PTHR11505">
    <property type="entry name" value="L1 TRANSPOSABLE ELEMENT-RELATED"/>
    <property type="match status" value="1"/>
</dbReference>
<feature type="compositionally biased region" description="Polar residues" evidence="2">
    <location>
        <begin position="265"/>
        <end position="278"/>
    </location>
</feature>
<sequence length="278" mass="32517">MEEILKALQKIQKELDEQKITIQKSGENVTEQVTQNINNILDEKFKTLEEKYENLKDKVDNQEKRLYFLEKQARQRNIVIFGLAESESSYTNLENIIINFINEHFSINIDQRDIQEAKRIGKKGEKPRPIIVTVSTLGMKIAIFKQKKVLEATPYYIKEDYPEYVLNKRKELQEQVRIEKEKGNSVRIKYDKIVIMNKNSYTSNHNKRMLSNSPENITTCTNSKDEHKTQANKKNKTRTSIQRSSSLSEGPIKPGILNFFHKHPTNTSKNQENKTNNI</sequence>
<evidence type="ECO:0000256" key="2">
    <source>
        <dbReference type="SAM" id="MobiDB-lite"/>
    </source>
</evidence>
<feature type="region of interest" description="Disordered" evidence="2">
    <location>
        <begin position="204"/>
        <end position="278"/>
    </location>
</feature>
<reference evidence="3" key="1">
    <citation type="submission" date="2023-03" db="EMBL/GenBank/DDBJ databases">
        <title>Chromosome-level genomes of two armyworms, Mythimna separata and Mythimna loreyi, provide insights into the biosynthesis and reception of sex pheromones.</title>
        <authorList>
            <person name="Zhao H."/>
        </authorList>
    </citation>
    <scope>NUCLEOTIDE SEQUENCE</scope>
    <source>
        <strain evidence="3">BeijingLab</strain>
        <tissue evidence="3">Pupa</tissue>
    </source>
</reference>
<dbReference type="EMBL" id="JARGEI010000006">
    <property type="protein sequence ID" value="KAJ8730200.1"/>
    <property type="molecule type" value="Genomic_DNA"/>
</dbReference>
<protein>
    <recommendedName>
        <fullName evidence="5">Endonuclease-reverse transcriptase</fullName>
    </recommendedName>
</protein>
<evidence type="ECO:0008006" key="5">
    <source>
        <dbReference type="Google" id="ProtNLM"/>
    </source>
</evidence>
<gene>
    <name evidence="3" type="ORF">PYW07_017238</name>
</gene>
<keyword evidence="1" id="KW-0175">Coiled coil</keyword>
<comment type="caution">
    <text evidence="3">The sequence shown here is derived from an EMBL/GenBank/DDBJ whole genome shotgun (WGS) entry which is preliminary data.</text>
</comment>
<feature type="coiled-coil region" evidence="1">
    <location>
        <begin position="1"/>
        <end position="72"/>
    </location>
</feature>
<organism evidence="3 4">
    <name type="scientific">Mythimna separata</name>
    <name type="common">Oriental armyworm</name>
    <name type="synonym">Pseudaletia separata</name>
    <dbReference type="NCBI Taxonomy" id="271217"/>
    <lineage>
        <taxon>Eukaryota</taxon>
        <taxon>Metazoa</taxon>
        <taxon>Ecdysozoa</taxon>
        <taxon>Arthropoda</taxon>
        <taxon>Hexapoda</taxon>
        <taxon>Insecta</taxon>
        <taxon>Pterygota</taxon>
        <taxon>Neoptera</taxon>
        <taxon>Endopterygota</taxon>
        <taxon>Lepidoptera</taxon>
        <taxon>Glossata</taxon>
        <taxon>Ditrysia</taxon>
        <taxon>Noctuoidea</taxon>
        <taxon>Noctuidae</taxon>
        <taxon>Noctuinae</taxon>
        <taxon>Hadenini</taxon>
        <taxon>Mythimna</taxon>
    </lineage>
</organism>
<proteinExistence type="predicted"/>
<evidence type="ECO:0000256" key="1">
    <source>
        <dbReference type="SAM" id="Coils"/>
    </source>
</evidence>
<evidence type="ECO:0000313" key="4">
    <source>
        <dbReference type="Proteomes" id="UP001231518"/>
    </source>
</evidence>
<dbReference type="Proteomes" id="UP001231518">
    <property type="component" value="Chromosome 9"/>
</dbReference>
<dbReference type="InterPro" id="IPR004244">
    <property type="entry name" value="Transposase_22"/>
</dbReference>
<evidence type="ECO:0000313" key="3">
    <source>
        <dbReference type="EMBL" id="KAJ8730200.1"/>
    </source>
</evidence>
<keyword evidence="4" id="KW-1185">Reference proteome</keyword>